<feature type="transmembrane region" description="Helical" evidence="2">
    <location>
        <begin position="15"/>
        <end position="34"/>
    </location>
</feature>
<dbReference type="Pfam" id="PF17681">
    <property type="entry name" value="GCP_N_terminal"/>
    <property type="match status" value="1"/>
</dbReference>
<keyword evidence="2" id="KW-1133">Transmembrane helix</keyword>
<sequence length="115" mass="12826">MVFLWLCVSSSVNEVPVPLCTSLCVFAASLFFVASDPTVKTDRLWHDKYTLRTSMIPSFMTMDQSRKVLLIGKSINFLHQVCHDQTPPTKMIAVPRSAEPLQDVRPGVGFVVEGL</sequence>
<gene>
    <name evidence="4" type="ORF">E5288_WYG007462</name>
</gene>
<evidence type="ECO:0000313" key="4">
    <source>
        <dbReference type="EMBL" id="MXR00068.1"/>
    </source>
</evidence>
<keyword evidence="5" id="KW-1185">Reference proteome</keyword>
<name>A0A6B0SH95_9CETA</name>
<proteinExistence type="predicted"/>
<comment type="caution">
    <text evidence="4">The sequence shown here is derived from an EMBL/GenBank/DDBJ whole genome shotgun (WGS) entry which is preliminary data.</text>
</comment>
<evidence type="ECO:0000259" key="3">
    <source>
        <dbReference type="Pfam" id="PF17681"/>
    </source>
</evidence>
<keyword evidence="1" id="KW-0493">Microtubule</keyword>
<feature type="domain" description="Gamma tubulin complex component protein N-terminal" evidence="3">
    <location>
        <begin position="31"/>
        <end position="86"/>
    </location>
</feature>
<dbReference type="AlphaFoldDB" id="A0A6B0SH95"/>
<protein>
    <recommendedName>
        <fullName evidence="3">Gamma tubulin complex component protein N-terminal domain-containing protein</fullName>
    </recommendedName>
</protein>
<dbReference type="Proteomes" id="UP000322234">
    <property type="component" value="Unassembled WGS sequence"/>
</dbReference>
<reference evidence="4" key="1">
    <citation type="submission" date="2019-10" db="EMBL/GenBank/DDBJ databases">
        <title>The sequence and de novo assembly of the wild yak genome.</title>
        <authorList>
            <person name="Liu Y."/>
        </authorList>
    </citation>
    <scope>NUCLEOTIDE SEQUENCE [LARGE SCALE GENOMIC DNA]</scope>
    <source>
        <strain evidence="4">WY2019</strain>
    </source>
</reference>
<keyword evidence="2" id="KW-0472">Membrane</keyword>
<dbReference type="EMBL" id="VBQZ03011135">
    <property type="protein sequence ID" value="MXR00068.1"/>
    <property type="molecule type" value="Genomic_DNA"/>
</dbReference>
<evidence type="ECO:0000256" key="2">
    <source>
        <dbReference type="SAM" id="Phobius"/>
    </source>
</evidence>
<evidence type="ECO:0000313" key="5">
    <source>
        <dbReference type="Proteomes" id="UP000322234"/>
    </source>
</evidence>
<dbReference type="GO" id="GO:0005874">
    <property type="term" value="C:microtubule"/>
    <property type="evidence" value="ECO:0007669"/>
    <property type="project" value="UniProtKB-KW"/>
</dbReference>
<accession>A0A6B0SH95</accession>
<keyword evidence="2" id="KW-0812">Transmembrane</keyword>
<organism evidence="4 5">
    <name type="scientific">Bos mutus</name>
    <name type="common">wild yak</name>
    <dbReference type="NCBI Taxonomy" id="72004"/>
    <lineage>
        <taxon>Eukaryota</taxon>
        <taxon>Metazoa</taxon>
        <taxon>Chordata</taxon>
        <taxon>Craniata</taxon>
        <taxon>Vertebrata</taxon>
        <taxon>Euteleostomi</taxon>
        <taxon>Mammalia</taxon>
        <taxon>Eutheria</taxon>
        <taxon>Laurasiatheria</taxon>
        <taxon>Artiodactyla</taxon>
        <taxon>Ruminantia</taxon>
        <taxon>Pecora</taxon>
        <taxon>Bovidae</taxon>
        <taxon>Bovinae</taxon>
        <taxon>Bos</taxon>
    </lineage>
</organism>
<evidence type="ECO:0000256" key="1">
    <source>
        <dbReference type="ARBA" id="ARBA00022701"/>
    </source>
</evidence>
<dbReference type="InterPro" id="IPR041470">
    <property type="entry name" value="GCP_N"/>
</dbReference>